<evidence type="ECO:0000313" key="3">
    <source>
        <dbReference type="EMBL" id="KAE8704160.1"/>
    </source>
</evidence>
<keyword evidence="4" id="KW-1185">Reference proteome</keyword>
<dbReference type="InterPro" id="IPR000504">
    <property type="entry name" value="RRM_dom"/>
</dbReference>
<keyword evidence="1" id="KW-0694">RNA-binding</keyword>
<dbReference type="AlphaFoldDB" id="A0A6A3AHV3"/>
<dbReference type="EMBL" id="VEPZ02000994">
    <property type="protein sequence ID" value="KAE8704160.1"/>
    <property type="molecule type" value="Genomic_DNA"/>
</dbReference>
<dbReference type="SUPFAM" id="SSF54928">
    <property type="entry name" value="RNA-binding domain, RBD"/>
    <property type="match status" value="1"/>
</dbReference>
<evidence type="ECO:0000256" key="1">
    <source>
        <dbReference type="PROSITE-ProRule" id="PRU00176"/>
    </source>
</evidence>
<evidence type="ECO:0000259" key="2">
    <source>
        <dbReference type="PROSITE" id="PS50102"/>
    </source>
</evidence>
<dbReference type="InterPro" id="IPR035979">
    <property type="entry name" value="RBD_domain_sf"/>
</dbReference>
<dbReference type="Gene3D" id="3.30.70.330">
    <property type="match status" value="1"/>
</dbReference>
<name>A0A6A3AHV3_HIBSY</name>
<evidence type="ECO:0000313" key="4">
    <source>
        <dbReference type="Proteomes" id="UP000436088"/>
    </source>
</evidence>
<dbReference type="Pfam" id="PF00076">
    <property type="entry name" value="RRM_1"/>
    <property type="match status" value="1"/>
</dbReference>
<dbReference type="PROSITE" id="PS50102">
    <property type="entry name" value="RRM"/>
    <property type="match status" value="1"/>
</dbReference>
<organism evidence="3 4">
    <name type="scientific">Hibiscus syriacus</name>
    <name type="common">Rose of Sharon</name>
    <dbReference type="NCBI Taxonomy" id="106335"/>
    <lineage>
        <taxon>Eukaryota</taxon>
        <taxon>Viridiplantae</taxon>
        <taxon>Streptophyta</taxon>
        <taxon>Embryophyta</taxon>
        <taxon>Tracheophyta</taxon>
        <taxon>Spermatophyta</taxon>
        <taxon>Magnoliopsida</taxon>
        <taxon>eudicotyledons</taxon>
        <taxon>Gunneridae</taxon>
        <taxon>Pentapetalae</taxon>
        <taxon>rosids</taxon>
        <taxon>malvids</taxon>
        <taxon>Malvales</taxon>
        <taxon>Malvaceae</taxon>
        <taxon>Malvoideae</taxon>
        <taxon>Hibiscus</taxon>
    </lineage>
</organism>
<protein>
    <recommendedName>
        <fullName evidence="2">RRM domain-containing protein</fullName>
    </recommendedName>
</protein>
<comment type="caution">
    <text evidence="3">The sequence shown here is derived from an EMBL/GenBank/DDBJ whole genome shotgun (WGS) entry which is preliminary data.</text>
</comment>
<reference evidence="3" key="1">
    <citation type="submission" date="2019-09" db="EMBL/GenBank/DDBJ databases">
        <title>Draft genome information of white flower Hibiscus syriacus.</title>
        <authorList>
            <person name="Kim Y.-M."/>
        </authorList>
    </citation>
    <scope>NUCLEOTIDE SEQUENCE [LARGE SCALE GENOMIC DNA]</scope>
    <source>
        <strain evidence="3">YM2019G1</strain>
    </source>
</reference>
<gene>
    <name evidence="3" type="ORF">F3Y22_tig00110458pilonHSYRG00090</name>
</gene>
<dbReference type="InterPro" id="IPR012677">
    <property type="entry name" value="Nucleotide-bd_a/b_plait_sf"/>
</dbReference>
<dbReference type="CDD" id="cd00590">
    <property type="entry name" value="RRM_SF"/>
    <property type="match status" value="1"/>
</dbReference>
<dbReference type="Proteomes" id="UP000436088">
    <property type="component" value="Unassembled WGS sequence"/>
</dbReference>
<proteinExistence type="predicted"/>
<accession>A0A6A3AHV3</accession>
<dbReference type="GO" id="GO:0003723">
    <property type="term" value="F:RNA binding"/>
    <property type="evidence" value="ECO:0007669"/>
    <property type="project" value="UniProtKB-UniRule"/>
</dbReference>
<feature type="domain" description="RRM" evidence="2">
    <location>
        <begin position="1"/>
        <end position="77"/>
    </location>
</feature>
<sequence>MHLSTSVKKFFQRCLQRMVVGRYGEVFSVYIPRKRSRAGTRFGFVKVSNSKEAERVKHQLNGLMVYDSRISVSFAKYILKDTKKKCVQSSFAWKSNFRRSSSIENSQSLKAGQGGESRKEVVGHVDEVELRKLRICLVGVMAVVCSVGSIVDRLQNWGLGEIRVQRLRGKTFLLTIKDEDLFIMLEDLQWSYLKEIFVDIMLWIESLSHKERVVWIKLDGLLLYCWNEITLKRLAGLWERFKAFGENINHLLDCEKVNMLISTTLVARIDEVVDVVVEKQKFGVRVLEVGMVDHSIVKLIKYGKNNLGDCRNDGVGNMFEADDGFNVESKALGCNETNSINDGVTFLEDRDKGVGVDVDSLENGLPSYCNNIVDDLSGMGFPDVNCVSLVVSGEKQVGNQLGSFNPSVIGILGLKKKIKK</sequence>